<evidence type="ECO:0000313" key="1">
    <source>
        <dbReference type="EMBL" id="KII84234.1"/>
    </source>
</evidence>
<dbReference type="HOGENOM" id="CLU_1343765_0_0_1"/>
<sequence length="204" mass="23182">MRLARNTQRHLDALLVAFSLRHSQGVSTADIPTPASPRDPPPWAIMYGIFQKCDTVHIVAHLPSWDPSTHECHYHAILVDSLPFAPRTTSMQSPEQTLARLRVAIALLTIQKHCARLRAVWEDGLPGLAWPQAIVDYERALADEVTGIVSPMPSVETDVELDYIMFYDPWLDENEPFDTGADEEDMRRSRVIVKRWLRGKPVHQ</sequence>
<proteinExistence type="predicted"/>
<keyword evidence="2" id="KW-1185">Reference proteome</keyword>
<protein>
    <submittedName>
        <fullName evidence="1">Uncharacterized protein</fullName>
    </submittedName>
</protein>
<name>A0A0C9T4M8_PLICR</name>
<dbReference type="EMBL" id="KN832572">
    <property type="protein sequence ID" value="KII84234.1"/>
    <property type="molecule type" value="Genomic_DNA"/>
</dbReference>
<evidence type="ECO:0000313" key="2">
    <source>
        <dbReference type="Proteomes" id="UP000053263"/>
    </source>
</evidence>
<gene>
    <name evidence="1" type="ORF">PLICRDRAFT_32601</name>
</gene>
<dbReference type="OrthoDB" id="3021784at2759"/>
<organism evidence="1 2">
    <name type="scientific">Plicaturopsis crispa FD-325 SS-3</name>
    <dbReference type="NCBI Taxonomy" id="944288"/>
    <lineage>
        <taxon>Eukaryota</taxon>
        <taxon>Fungi</taxon>
        <taxon>Dikarya</taxon>
        <taxon>Basidiomycota</taxon>
        <taxon>Agaricomycotina</taxon>
        <taxon>Agaricomycetes</taxon>
        <taxon>Agaricomycetidae</taxon>
        <taxon>Amylocorticiales</taxon>
        <taxon>Amylocorticiaceae</taxon>
        <taxon>Plicatura</taxon>
        <taxon>Plicaturopsis crispa</taxon>
    </lineage>
</organism>
<accession>A0A0C9T4M8</accession>
<reference evidence="1 2" key="1">
    <citation type="submission" date="2014-06" db="EMBL/GenBank/DDBJ databases">
        <title>Evolutionary Origins and Diversification of the Mycorrhizal Mutualists.</title>
        <authorList>
            <consortium name="DOE Joint Genome Institute"/>
            <consortium name="Mycorrhizal Genomics Consortium"/>
            <person name="Kohler A."/>
            <person name="Kuo A."/>
            <person name="Nagy L.G."/>
            <person name="Floudas D."/>
            <person name="Copeland A."/>
            <person name="Barry K.W."/>
            <person name="Cichocki N."/>
            <person name="Veneault-Fourrey C."/>
            <person name="LaButti K."/>
            <person name="Lindquist E.A."/>
            <person name="Lipzen A."/>
            <person name="Lundell T."/>
            <person name="Morin E."/>
            <person name="Murat C."/>
            <person name="Riley R."/>
            <person name="Ohm R."/>
            <person name="Sun H."/>
            <person name="Tunlid A."/>
            <person name="Henrissat B."/>
            <person name="Grigoriev I.V."/>
            <person name="Hibbett D.S."/>
            <person name="Martin F."/>
        </authorList>
    </citation>
    <scope>NUCLEOTIDE SEQUENCE [LARGE SCALE GENOMIC DNA]</scope>
    <source>
        <strain evidence="1 2">FD-325 SS-3</strain>
    </source>
</reference>
<dbReference type="AlphaFoldDB" id="A0A0C9T4M8"/>
<dbReference type="Proteomes" id="UP000053263">
    <property type="component" value="Unassembled WGS sequence"/>
</dbReference>